<reference evidence="2 3" key="1">
    <citation type="submission" date="2014-03" db="EMBL/GenBank/DDBJ databases">
        <title>Bradyrhizobium valentinum sp. nov., isolated from effective nodules of Lupinus mariae-josephae, a lupine endemic of basic-lime soils in Eastern Spain.</title>
        <authorList>
            <person name="Duran D."/>
            <person name="Rey L."/>
            <person name="Navarro A."/>
            <person name="Busquets A."/>
            <person name="Imperial J."/>
            <person name="Ruiz-Argueso T."/>
        </authorList>
    </citation>
    <scope>NUCLEOTIDE SEQUENCE [LARGE SCALE GENOMIC DNA]</scope>
    <source>
        <strain evidence="2 3">Ro19</strain>
    </source>
</reference>
<sequence length="101" mass="11588">MAVIAAEGNPVTDNPILSFSLGLFGILVAAFVVGALLFQIRFRAVWCFAACEAFFLLWYFYAFYPVDPHRMQFNILQVLSLCLLLPPTYLGYYFNKHILHF</sequence>
<proteinExistence type="predicted"/>
<dbReference type="EMBL" id="LLYA01000214">
    <property type="protein sequence ID" value="KRR16929.1"/>
    <property type="molecule type" value="Genomic_DNA"/>
</dbReference>
<evidence type="ECO:0000313" key="3">
    <source>
        <dbReference type="Proteomes" id="UP000052023"/>
    </source>
</evidence>
<dbReference type="Proteomes" id="UP000052023">
    <property type="component" value="Unassembled WGS sequence"/>
</dbReference>
<comment type="caution">
    <text evidence="2">The sequence shown here is derived from an EMBL/GenBank/DDBJ whole genome shotgun (WGS) entry which is preliminary data.</text>
</comment>
<protein>
    <submittedName>
        <fullName evidence="2">Uncharacterized protein</fullName>
    </submittedName>
</protein>
<gene>
    <name evidence="2" type="ORF">CQ13_12010</name>
</gene>
<evidence type="ECO:0000256" key="1">
    <source>
        <dbReference type="SAM" id="Phobius"/>
    </source>
</evidence>
<feature type="transmembrane region" description="Helical" evidence="1">
    <location>
        <begin position="45"/>
        <end position="63"/>
    </location>
</feature>
<dbReference type="RefSeq" id="WP_057847667.1">
    <property type="nucleotide sequence ID" value="NZ_LLYA01000214.1"/>
</dbReference>
<keyword evidence="1" id="KW-1133">Transmembrane helix</keyword>
<evidence type="ECO:0000313" key="2">
    <source>
        <dbReference type="EMBL" id="KRR16929.1"/>
    </source>
</evidence>
<accession>A0A0R3MAS8</accession>
<dbReference type="AlphaFoldDB" id="A0A0R3MAS8"/>
<feature type="transmembrane region" description="Helical" evidence="1">
    <location>
        <begin position="16"/>
        <end position="38"/>
    </location>
</feature>
<keyword evidence="3" id="KW-1185">Reference proteome</keyword>
<name>A0A0R3MAS8_9BRAD</name>
<keyword evidence="1" id="KW-0812">Transmembrane</keyword>
<keyword evidence="1" id="KW-0472">Membrane</keyword>
<organism evidence="2 3">
    <name type="scientific">Bradyrhizobium retamae</name>
    <dbReference type="NCBI Taxonomy" id="1300035"/>
    <lineage>
        <taxon>Bacteria</taxon>
        <taxon>Pseudomonadati</taxon>
        <taxon>Pseudomonadota</taxon>
        <taxon>Alphaproteobacteria</taxon>
        <taxon>Hyphomicrobiales</taxon>
        <taxon>Nitrobacteraceae</taxon>
        <taxon>Bradyrhizobium</taxon>
    </lineage>
</organism>
<feature type="transmembrane region" description="Helical" evidence="1">
    <location>
        <begin position="75"/>
        <end position="94"/>
    </location>
</feature>